<dbReference type="AlphaFoldDB" id="A0AAU6NY53"/>
<keyword evidence="2" id="KW-1133">Transmembrane helix</keyword>
<feature type="transmembrane region" description="Helical" evidence="2">
    <location>
        <begin position="72"/>
        <end position="92"/>
    </location>
</feature>
<evidence type="ECO:0008006" key="6">
    <source>
        <dbReference type="Google" id="ProtNLM"/>
    </source>
</evidence>
<dbReference type="EMBL" id="CP136924">
    <property type="protein sequence ID" value="WXA02527.1"/>
    <property type="molecule type" value="Genomic_DNA"/>
</dbReference>
<evidence type="ECO:0000313" key="5">
    <source>
        <dbReference type="Proteomes" id="UP001368318"/>
    </source>
</evidence>
<keyword evidence="5" id="KW-1185">Reference proteome</keyword>
<feature type="coiled-coil region" evidence="1">
    <location>
        <begin position="98"/>
        <end position="125"/>
    </location>
</feature>
<reference evidence="3 5" key="1">
    <citation type="submission" date="2023-10" db="EMBL/GenBank/DDBJ databases">
        <title>Culture-based analysis of two novel bacteria associated with mangrove crab gills.</title>
        <authorList>
            <person name="Yang X."/>
            <person name="Garuglieri E."/>
            <person name="Van Goethem M.W."/>
            <person name="Fusi M."/>
            <person name="Marasco R."/>
            <person name="Daffonchio D.G."/>
        </authorList>
    </citation>
    <scope>NUCLEOTIDE SEQUENCE [LARGE SCALE GENOMIC DNA]</scope>
    <source>
        <strain evidence="4">UG2-1</strain>
        <strain evidence="3">UG2-2</strain>
        <strain evidence="5">UG2_2</strain>
    </source>
</reference>
<evidence type="ECO:0000313" key="4">
    <source>
        <dbReference type="EMBL" id="WXA12312.1"/>
    </source>
</evidence>
<dbReference type="Proteomes" id="UP001368318">
    <property type="component" value="Chromosome"/>
</dbReference>
<keyword evidence="2" id="KW-0812">Transmembrane</keyword>
<evidence type="ECO:0000256" key="2">
    <source>
        <dbReference type="SAM" id="Phobius"/>
    </source>
</evidence>
<dbReference type="EMBL" id="CP136925">
    <property type="protein sequence ID" value="WXA12312.1"/>
    <property type="molecule type" value="Genomic_DNA"/>
</dbReference>
<keyword evidence="2" id="KW-0472">Membrane</keyword>
<gene>
    <name evidence="4" type="ORF">R3L15_09275</name>
    <name evidence="3" type="ORF">R3L16_12315</name>
</gene>
<name>A0AAU6NY53_9FLAO</name>
<organism evidence="3 5">
    <name type="scientific">Mangrovimonas cancribranchiae</name>
    <dbReference type="NCBI Taxonomy" id="3080055"/>
    <lineage>
        <taxon>Bacteria</taxon>
        <taxon>Pseudomonadati</taxon>
        <taxon>Bacteroidota</taxon>
        <taxon>Flavobacteriia</taxon>
        <taxon>Flavobacteriales</taxon>
        <taxon>Flavobacteriaceae</taxon>
        <taxon>Mangrovimonas</taxon>
    </lineage>
</organism>
<dbReference type="KEGG" id="mcaa:R3L15_09275"/>
<proteinExistence type="predicted"/>
<keyword evidence="1" id="KW-0175">Coiled coil</keyword>
<sequence>MKLFLFFVVCFLFKFNLINRDVYKLNSPTFFYEINNNQESLEKTDLLEKEKQILINRVELATQKRYKEYKKFTLYTILLVIVVLSLVGYLLYNLQQQKNKQLRLSNKLKETLKSLEMQNKFQEQHLILSKKMYANVETNLSCIMSSIESLKCEFSIQDKTLLKQLNKIHLFTDKTMKELQNTILTMNKGV</sequence>
<protein>
    <recommendedName>
        <fullName evidence="6">Transmembrane protein</fullName>
    </recommendedName>
</protein>
<dbReference type="RefSeq" id="WP_338731298.1">
    <property type="nucleotide sequence ID" value="NZ_CP136924.1"/>
</dbReference>
<evidence type="ECO:0000256" key="1">
    <source>
        <dbReference type="SAM" id="Coils"/>
    </source>
</evidence>
<evidence type="ECO:0000313" key="3">
    <source>
        <dbReference type="EMBL" id="WXA02527.1"/>
    </source>
</evidence>
<accession>A0AAU6NY53</accession>